<sequence>MNEELKTRLSRIMASRPPRLPGKRSAALTRQLMAIPEGRRTFLQTRMLSASERGDCIGCNQQGEPLSIEGWALPVTLESNGFAAPAEFCDCADGVSFQKRIQRQRREFVQQDMQMRRTYAQRLFGPAFMTHPSLYERNLETWPQEFERQEGVDELAHLEAEGERIYIAGIVEDYIENLNFHHIRSKGSQHGLCLIGGPGVGKTGLISCIEPLIAQKGRFMLSLYVPELLRLVKNPELAENMLKVMRTAEVLFLDDLGNPLFADPVSPEVYSLFVCVFDARLKHNRPTFITTNLDEDTLEEQFGTYILSRIQTLCHMFILPGIDLR</sequence>
<organism evidence="1 2">
    <name type="scientific">Reticulibacter mediterranei</name>
    <dbReference type="NCBI Taxonomy" id="2778369"/>
    <lineage>
        <taxon>Bacteria</taxon>
        <taxon>Bacillati</taxon>
        <taxon>Chloroflexota</taxon>
        <taxon>Ktedonobacteria</taxon>
        <taxon>Ktedonobacterales</taxon>
        <taxon>Reticulibacteraceae</taxon>
        <taxon>Reticulibacter</taxon>
    </lineage>
</organism>
<accession>A0A8J3N4D2</accession>
<dbReference type="Gene3D" id="3.40.50.300">
    <property type="entry name" value="P-loop containing nucleotide triphosphate hydrolases"/>
    <property type="match status" value="1"/>
</dbReference>
<dbReference type="EMBL" id="BNJK01000002">
    <property type="protein sequence ID" value="GHO98077.1"/>
    <property type="molecule type" value="Genomic_DNA"/>
</dbReference>
<dbReference type="AlphaFoldDB" id="A0A8J3N4D2"/>
<proteinExistence type="predicted"/>
<dbReference type="InterPro" id="IPR027417">
    <property type="entry name" value="P-loop_NTPase"/>
</dbReference>
<dbReference type="SUPFAM" id="SSF52540">
    <property type="entry name" value="P-loop containing nucleoside triphosphate hydrolases"/>
    <property type="match status" value="1"/>
</dbReference>
<protein>
    <submittedName>
        <fullName evidence="1">Uncharacterized protein</fullName>
    </submittedName>
</protein>
<comment type="caution">
    <text evidence="1">The sequence shown here is derived from an EMBL/GenBank/DDBJ whole genome shotgun (WGS) entry which is preliminary data.</text>
</comment>
<name>A0A8J3N4D2_9CHLR</name>
<keyword evidence="2" id="KW-1185">Reference proteome</keyword>
<evidence type="ECO:0000313" key="2">
    <source>
        <dbReference type="Proteomes" id="UP000597444"/>
    </source>
</evidence>
<gene>
    <name evidence="1" type="ORF">KSF_081250</name>
</gene>
<dbReference type="Proteomes" id="UP000597444">
    <property type="component" value="Unassembled WGS sequence"/>
</dbReference>
<reference evidence="1" key="1">
    <citation type="submission" date="2020-10" db="EMBL/GenBank/DDBJ databases">
        <title>Taxonomic study of unclassified bacteria belonging to the class Ktedonobacteria.</title>
        <authorList>
            <person name="Yabe S."/>
            <person name="Wang C.M."/>
            <person name="Zheng Y."/>
            <person name="Sakai Y."/>
            <person name="Cavaletti L."/>
            <person name="Monciardini P."/>
            <person name="Donadio S."/>
        </authorList>
    </citation>
    <scope>NUCLEOTIDE SEQUENCE</scope>
    <source>
        <strain evidence="1">ID150040</strain>
    </source>
</reference>
<evidence type="ECO:0000313" key="1">
    <source>
        <dbReference type="EMBL" id="GHO98077.1"/>
    </source>
</evidence>